<dbReference type="OrthoDB" id="7325958at2"/>
<dbReference type="Proteomes" id="UP000598997">
    <property type="component" value="Unassembled WGS sequence"/>
</dbReference>
<gene>
    <name evidence="3" type="ORF">GCM10010989_21060</name>
</gene>
<dbReference type="Pfam" id="PF14559">
    <property type="entry name" value="TPR_19"/>
    <property type="match status" value="1"/>
</dbReference>
<feature type="chain" id="PRO_5037111153" description="Tetratricopeptide repeat protein" evidence="2">
    <location>
        <begin position="31"/>
        <end position="412"/>
    </location>
</feature>
<evidence type="ECO:0000256" key="2">
    <source>
        <dbReference type="SAM" id="SignalP"/>
    </source>
</evidence>
<feature type="signal peptide" evidence="2">
    <location>
        <begin position="1"/>
        <end position="30"/>
    </location>
</feature>
<keyword evidence="1" id="KW-0802">TPR repeat</keyword>
<dbReference type="EMBL" id="BMIO01000006">
    <property type="protein sequence ID" value="GGD46602.1"/>
    <property type="molecule type" value="Genomic_DNA"/>
</dbReference>
<proteinExistence type="predicted"/>
<dbReference type="PROSITE" id="PS50005">
    <property type="entry name" value="TPR"/>
    <property type="match status" value="1"/>
</dbReference>
<feature type="repeat" description="TPR" evidence="1">
    <location>
        <begin position="119"/>
        <end position="152"/>
    </location>
</feature>
<dbReference type="Gene3D" id="1.25.40.10">
    <property type="entry name" value="Tetratricopeptide repeat domain"/>
    <property type="match status" value="2"/>
</dbReference>
<keyword evidence="4" id="KW-1185">Reference proteome</keyword>
<protein>
    <recommendedName>
        <fullName evidence="5">Tetratricopeptide repeat protein</fullName>
    </recommendedName>
</protein>
<sequence>MKRSISRVAMAMALAIGATGMIAVAAPAEAAQKKKGASGQYSKEFIAVYQPISTKVDAGDTAVAAELPGLTATIKSPDEMLAGGQLIYNVGAKTGDQALQYQGVKMMADSGKLPEESVGKIYLAAGQLGYNAKDYATARSYLEKAQALMPNDPQIPSLIAETYVGEGQFQQGLTMIEKAMAATRAAGQKVDDSVPFRGLAIAANNGLNDQAFKWAMHVLDSSPRAEYRGEAYKVLSALSPFTKEEELDLLRLMARNDGMTVRQQYMAYLQGADARRRPAEVKSIIDMGIADGVLDGSSAIVSEELKVANSRMAQTLKEIDADSKNPQGASEAMAIADVYLGYGKGAQAEALYTKAISMGVTDKAAALTGLGIAQADQGKYAEAKATFEQITTGNRSTLAKMWISYVNSKSAS</sequence>
<dbReference type="SUPFAM" id="SSF48452">
    <property type="entry name" value="TPR-like"/>
    <property type="match status" value="1"/>
</dbReference>
<evidence type="ECO:0008006" key="5">
    <source>
        <dbReference type="Google" id="ProtNLM"/>
    </source>
</evidence>
<organism evidence="3 4">
    <name type="scientific">Croceicoccus pelagius</name>
    <dbReference type="NCBI Taxonomy" id="1703341"/>
    <lineage>
        <taxon>Bacteria</taxon>
        <taxon>Pseudomonadati</taxon>
        <taxon>Pseudomonadota</taxon>
        <taxon>Alphaproteobacteria</taxon>
        <taxon>Sphingomonadales</taxon>
        <taxon>Erythrobacteraceae</taxon>
        <taxon>Croceicoccus</taxon>
    </lineage>
</organism>
<dbReference type="SMART" id="SM00028">
    <property type="entry name" value="TPR"/>
    <property type="match status" value="3"/>
</dbReference>
<name>A0A917DLQ2_9SPHN</name>
<evidence type="ECO:0000313" key="4">
    <source>
        <dbReference type="Proteomes" id="UP000598997"/>
    </source>
</evidence>
<dbReference type="RefSeq" id="WP_156521634.1">
    <property type="nucleotide sequence ID" value="NZ_BMIO01000006.1"/>
</dbReference>
<dbReference type="InterPro" id="IPR019734">
    <property type="entry name" value="TPR_rpt"/>
</dbReference>
<keyword evidence="2" id="KW-0732">Signal</keyword>
<comment type="caution">
    <text evidence="3">The sequence shown here is derived from an EMBL/GenBank/DDBJ whole genome shotgun (WGS) entry which is preliminary data.</text>
</comment>
<evidence type="ECO:0000313" key="3">
    <source>
        <dbReference type="EMBL" id="GGD46602.1"/>
    </source>
</evidence>
<accession>A0A917DLQ2</accession>
<reference evidence="3 4" key="1">
    <citation type="journal article" date="2014" name="Int. J. Syst. Evol. Microbiol.">
        <title>Complete genome sequence of Corynebacterium casei LMG S-19264T (=DSM 44701T), isolated from a smear-ripened cheese.</title>
        <authorList>
            <consortium name="US DOE Joint Genome Institute (JGI-PGF)"/>
            <person name="Walter F."/>
            <person name="Albersmeier A."/>
            <person name="Kalinowski J."/>
            <person name="Ruckert C."/>
        </authorList>
    </citation>
    <scope>NUCLEOTIDE SEQUENCE [LARGE SCALE GENOMIC DNA]</scope>
    <source>
        <strain evidence="3 4">CGMCC 1.15358</strain>
    </source>
</reference>
<evidence type="ECO:0000256" key="1">
    <source>
        <dbReference type="PROSITE-ProRule" id="PRU00339"/>
    </source>
</evidence>
<dbReference type="InterPro" id="IPR011990">
    <property type="entry name" value="TPR-like_helical_dom_sf"/>
</dbReference>
<dbReference type="AlphaFoldDB" id="A0A917DLQ2"/>